<gene>
    <name evidence="2" type="ORF">BCR34DRAFT_586151</name>
</gene>
<feature type="region of interest" description="Disordered" evidence="1">
    <location>
        <begin position="65"/>
        <end position="107"/>
    </location>
</feature>
<feature type="compositionally biased region" description="Basic and acidic residues" evidence="1">
    <location>
        <begin position="93"/>
        <end position="107"/>
    </location>
</feature>
<evidence type="ECO:0000313" key="3">
    <source>
        <dbReference type="Proteomes" id="UP000193144"/>
    </source>
</evidence>
<feature type="region of interest" description="Disordered" evidence="1">
    <location>
        <begin position="177"/>
        <end position="197"/>
    </location>
</feature>
<accession>A0A1Y1ZUN9</accession>
<evidence type="ECO:0000256" key="1">
    <source>
        <dbReference type="SAM" id="MobiDB-lite"/>
    </source>
</evidence>
<evidence type="ECO:0000313" key="2">
    <source>
        <dbReference type="EMBL" id="ORY13934.1"/>
    </source>
</evidence>
<feature type="compositionally biased region" description="Basic and acidic residues" evidence="1">
    <location>
        <begin position="69"/>
        <end position="84"/>
    </location>
</feature>
<proteinExistence type="predicted"/>
<comment type="caution">
    <text evidence="2">The sequence shown here is derived from an EMBL/GenBank/DDBJ whole genome shotgun (WGS) entry which is preliminary data.</text>
</comment>
<dbReference type="AlphaFoldDB" id="A0A1Y1ZUN9"/>
<feature type="region of interest" description="Disordered" evidence="1">
    <location>
        <begin position="245"/>
        <end position="285"/>
    </location>
</feature>
<dbReference type="EMBL" id="MCFA01000037">
    <property type="protein sequence ID" value="ORY13934.1"/>
    <property type="molecule type" value="Genomic_DNA"/>
</dbReference>
<name>A0A1Y1ZUN9_9PLEO</name>
<reference evidence="2 3" key="1">
    <citation type="submission" date="2016-07" db="EMBL/GenBank/DDBJ databases">
        <title>Pervasive Adenine N6-methylation of Active Genes in Fungi.</title>
        <authorList>
            <consortium name="DOE Joint Genome Institute"/>
            <person name="Mondo S.J."/>
            <person name="Dannebaum R.O."/>
            <person name="Kuo R.C."/>
            <person name="Labutti K."/>
            <person name="Haridas S."/>
            <person name="Kuo A."/>
            <person name="Salamov A."/>
            <person name="Ahrendt S.R."/>
            <person name="Lipzen A."/>
            <person name="Sullivan W."/>
            <person name="Andreopoulos W.B."/>
            <person name="Clum A."/>
            <person name="Lindquist E."/>
            <person name="Daum C."/>
            <person name="Ramamoorthy G.K."/>
            <person name="Gryganskyi A."/>
            <person name="Culley D."/>
            <person name="Magnuson J.K."/>
            <person name="James T.Y."/>
            <person name="O'Malley M.A."/>
            <person name="Stajich J.E."/>
            <person name="Spatafora J.W."/>
            <person name="Visel A."/>
            <person name="Grigoriev I.V."/>
        </authorList>
    </citation>
    <scope>NUCLEOTIDE SEQUENCE [LARGE SCALE GENOMIC DNA]</scope>
    <source>
        <strain evidence="2 3">CBS 115471</strain>
    </source>
</reference>
<organism evidence="2 3">
    <name type="scientific">Clohesyomyces aquaticus</name>
    <dbReference type="NCBI Taxonomy" id="1231657"/>
    <lineage>
        <taxon>Eukaryota</taxon>
        <taxon>Fungi</taxon>
        <taxon>Dikarya</taxon>
        <taxon>Ascomycota</taxon>
        <taxon>Pezizomycotina</taxon>
        <taxon>Dothideomycetes</taxon>
        <taxon>Pleosporomycetidae</taxon>
        <taxon>Pleosporales</taxon>
        <taxon>Lindgomycetaceae</taxon>
        <taxon>Clohesyomyces</taxon>
    </lineage>
</organism>
<sequence>MLSPSFTSHTAAFLAGFKLRLSLYPGLTDREIWKYATKPWGRNQVEQSQAAILMRLRRGGGSASLRRARNYEEHETEQGWRERQPSNVPEIPRMYEPDREGRASGKDERLECIGGDEYRGKAVLELPVTYEQTDADSTPLILVPGGALGVRHPSASTQDHQSSVAPFSVPGIDCSEFHNPPRQMPTSKLLSGDDRKSRWQPRRQAAALYDPLRKFVQKQVTDDDAQSPKHLFEWLSLATVPTQHGDEEFAPIPGLERDSGGVHVDTWPPPAYNMRTESLKTSTTP</sequence>
<dbReference type="Proteomes" id="UP000193144">
    <property type="component" value="Unassembled WGS sequence"/>
</dbReference>
<feature type="compositionally biased region" description="Polar residues" evidence="1">
    <location>
        <begin position="275"/>
        <end position="285"/>
    </location>
</feature>
<keyword evidence="3" id="KW-1185">Reference proteome</keyword>
<protein>
    <submittedName>
        <fullName evidence="2">Uncharacterized protein</fullName>
    </submittedName>
</protein>